<dbReference type="Proteomes" id="UP001060085">
    <property type="component" value="Linkage Group LG01"/>
</dbReference>
<accession>A0ACC0C5Y4</accession>
<keyword evidence="2" id="KW-1185">Reference proteome</keyword>
<proteinExistence type="predicted"/>
<sequence>MSGSVTTAAASSGGTGRIRGDEILSPPSGDSTRAAKKPRTVDVWAVQCCKCFKWRKIKSQEDYEEIRSKAKEDPFFCEKRPNVSCDDPADMNYDSTRTWVADKPNVPKTPIGFKRRLVMRRDYSKMDIYYTTPTGKSLRSITQVAAFLKENPEFKDISVADFSFTSPKIMEDTIPSDVGKKSSVKMEKV</sequence>
<organism evidence="1 2">
    <name type="scientific">Catharanthus roseus</name>
    <name type="common">Madagascar periwinkle</name>
    <name type="synonym">Vinca rosea</name>
    <dbReference type="NCBI Taxonomy" id="4058"/>
    <lineage>
        <taxon>Eukaryota</taxon>
        <taxon>Viridiplantae</taxon>
        <taxon>Streptophyta</taxon>
        <taxon>Embryophyta</taxon>
        <taxon>Tracheophyta</taxon>
        <taxon>Spermatophyta</taxon>
        <taxon>Magnoliopsida</taxon>
        <taxon>eudicotyledons</taxon>
        <taxon>Gunneridae</taxon>
        <taxon>Pentapetalae</taxon>
        <taxon>asterids</taxon>
        <taxon>lamiids</taxon>
        <taxon>Gentianales</taxon>
        <taxon>Apocynaceae</taxon>
        <taxon>Rauvolfioideae</taxon>
        <taxon>Vinceae</taxon>
        <taxon>Catharanthinae</taxon>
        <taxon>Catharanthus</taxon>
    </lineage>
</organism>
<reference evidence="2" key="1">
    <citation type="journal article" date="2023" name="Nat. Plants">
        <title>Single-cell RNA sequencing provides a high-resolution roadmap for understanding the multicellular compartmentation of specialized metabolism.</title>
        <authorList>
            <person name="Sun S."/>
            <person name="Shen X."/>
            <person name="Li Y."/>
            <person name="Li Y."/>
            <person name="Wang S."/>
            <person name="Li R."/>
            <person name="Zhang H."/>
            <person name="Shen G."/>
            <person name="Guo B."/>
            <person name="Wei J."/>
            <person name="Xu J."/>
            <person name="St-Pierre B."/>
            <person name="Chen S."/>
            <person name="Sun C."/>
        </authorList>
    </citation>
    <scope>NUCLEOTIDE SEQUENCE [LARGE SCALE GENOMIC DNA]</scope>
</reference>
<protein>
    <submittedName>
        <fullName evidence="1">Uncharacterized protein</fullName>
    </submittedName>
</protein>
<evidence type="ECO:0000313" key="1">
    <source>
        <dbReference type="EMBL" id="KAI5680344.1"/>
    </source>
</evidence>
<name>A0ACC0C5Y4_CATRO</name>
<comment type="caution">
    <text evidence="1">The sequence shown here is derived from an EMBL/GenBank/DDBJ whole genome shotgun (WGS) entry which is preliminary data.</text>
</comment>
<dbReference type="EMBL" id="CM044701">
    <property type="protein sequence ID" value="KAI5680344.1"/>
    <property type="molecule type" value="Genomic_DNA"/>
</dbReference>
<gene>
    <name evidence="1" type="ORF">M9H77_01571</name>
</gene>
<evidence type="ECO:0000313" key="2">
    <source>
        <dbReference type="Proteomes" id="UP001060085"/>
    </source>
</evidence>